<feature type="transmembrane region" description="Helical" evidence="1">
    <location>
        <begin position="15"/>
        <end position="32"/>
    </location>
</feature>
<dbReference type="Proteomes" id="UP000499080">
    <property type="component" value="Unassembled WGS sequence"/>
</dbReference>
<accession>A0A4Y2Q5G9</accession>
<keyword evidence="1" id="KW-0472">Membrane</keyword>
<reference evidence="2 3" key="1">
    <citation type="journal article" date="2019" name="Sci. Rep.">
        <title>Orb-weaving spider Araneus ventricosus genome elucidates the spidroin gene catalogue.</title>
        <authorList>
            <person name="Kono N."/>
            <person name="Nakamura H."/>
            <person name="Ohtoshi R."/>
            <person name="Moran D.A.P."/>
            <person name="Shinohara A."/>
            <person name="Yoshida Y."/>
            <person name="Fujiwara M."/>
            <person name="Mori M."/>
            <person name="Tomita M."/>
            <person name="Arakawa K."/>
        </authorList>
    </citation>
    <scope>NUCLEOTIDE SEQUENCE [LARGE SCALE GENOMIC DNA]</scope>
</reference>
<gene>
    <name evidence="2" type="ORF">AVEN_17902_1</name>
</gene>
<keyword evidence="1" id="KW-1133">Transmembrane helix</keyword>
<evidence type="ECO:0000256" key="1">
    <source>
        <dbReference type="SAM" id="Phobius"/>
    </source>
</evidence>
<evidence type="ECO:0000313" key="3">
    <source>
        <dbReference type="Proteomes" id="UP000499080"/>
    </source>
</evidence>
<evidence type="ECO:0000313" key="2">
    <source>
        <dbReference type="EMBL" id="GBN58373.1"/>
    </source>
</evidence>
<organism evidence="2 3">
    <name type="scientific">Araneus ventricosus</name>
    <name type="common">Orbweaver spider</name>
    <name type="synonym">Epeira ventricosa</name>
    <dbReference type="NCBI Taxonomy" id="182803"/>
    <lineage>
        <taxon>Eukaryota</taxon>
        <taxon>Metazoa</taxon>
        <taxon>Ecdysozoa</taxon>
        <taxon>Arthropoda</taxon>
        <taxon>Chelicerata</taxon>
        <taxon>Arachnida</taxon>
        <taxon>Araneae</taxon>
        <taxon>Araneomorphae</taxon>
        <taxon>Entelegynae</taxon>
        <taxon>Araneoidea</taxon>
        <taxon>Araneidae</taxon>
        <taxon>Araneus</taxon>
    </lineage>
</organism>
<dbReference type="AlphaFoldDB" id="A0A4Y2Q5G9"/>
<sequence length="87" mass="9808">MPFVKERNIAYANEHAITITFSISTFSALFFFSQNRWIRGVLVVGPRCRRVPASKPDSSEDPPCMLPVARKIIRGGQMSSCWCDAED</sequence>
<name>A0A4Y2Q5G9_ARAVE</name>
<keyword evidence="1" id="KW-0812">Transmembrane</keyword>
<proteinExistence type="predicted"/>
<keyword evidence="3" id="KW-1185">Reference proteome</keyword>
<dbReference type="EMBL" id="BGPR01012922">
    <property type="protein sequence ID" value="GBN58373.1"/>
    <property type="molecule type" value="Genomic_DNA"/>
</dbReference>
<protein>
    <submittedName>
        <fullName evidence="2">Uncharacterized protein</fullName>
    </submittedName>
</protein>
<comment type="caution">
    <text evidence="2">The sequence shown here is derived from an EMBL/GenBank/DDBJ whole genome shotgun (WGS) entry which is preliminary data.</text>
</comment>